<dbReference type="EMBL" id="JABFCT010000021">
    <property type="protein sequence ID" value="KAF5868560.1"/>
    <property type="molecule type" value="Genomic_DNA"/>
</dbReference>
<dbReference type="Proteomes" id="UP000531561">
    <property type="component" value="Unassembled WGS sequence"/>
</dbReference>
<comment type="caution">
    <text evidence="1">The sequence shown here is derived from an EMBL/GenBank/DDBJ whole genome shotgun (WGS) entry which is preliminary data.</text>
</comment>
<protein>
    <submittedName>
        <fullName evidence="1">Uncharacterized protein</fullName>
    </submittedName>
</protein>
<gene>
    <name evidence="1" type="ORF">Bfra_012207</name>
</gene>
<proteinExistence type="predicted"/>
<reference evidence="1 2" key="1">
    <citation type="journal article" date="2020" name="Phytopathology">
        <title>A high-quality genome resource of Botrytis fragariae, a new and rapidly spreading fungal pathogen causing strawberry gray mold in the U.S.A.</title>
        <authorList>
            <person name="Wu Y."/>
            <person name="Saski C.A."/>
            <person name="Schnabel G."/>
            <person name="Xiao S."/>
            <person name="Hu M."/>
        </authorList>
    </citation>
    <scope>NUCLEOTIDE SEQUENCE [LARGE SCALE GENOMIC DNA]</scope>
    <source>
        <strain evidence="1 2">BVB16</strain>
    </source>
</reference>
<sequence length="139" mass="15830">MSTLHDKRLSSSLLSPQLGILEQIGPVYRILFYVLSCLVAPFAQIHGEKEKKKEVIINAEGGLKLGLRCTKMGPKPVWEGPCILNFPRESNGRKKEKLKRRELLLKFDIVLNVATKSYPGYEIETTYFSFVFNLISLDE</sequence>
<dbReference type="GeneID" id="59266217"/>
<organism evidence="1 2">
    <name type="scientific">Botrytis fragariae</name>
    <dbReference type="NCBI Taxonomy" id="1964551"/>
    <lineage>
        <taxon>Eukaryota</taxon>
        <taxon>Fungi</taxon>
        <taxon>Dikarya</taxon>
        <taxon>Ascomycota</taxon>
        <taxon>Pezizomycotina</taxon>
        <taxon>Leotiomycetes</taxon>
        <taxon>Helotiales</taxon>
        <taxon>Sclerotiniaceae</taxon>
        <taxon>Botrytis</taxon>
    </lineage>
</organism>
<dbReference type="RefSeq" id="XP_037187509.1">
    <property type="nucleotide sequence ID" value="XM_037342525.1"/>
</dbReference>
<dbReference type="AlphaFoldDB" id="A0A8H6EE37"/>
<evidence type="ECO:0000313" key="1">
    <source>
        <dbReference type="EMBL" id="KAF5868560.1"/>
    </source>
</evidence>
<keyword evidence="2" id="KW-1185">Reference proteome</keyword>
<evidence type="ECO:0000313" key="2">
    <source>
        <dbReference type="Proteomes" id="UP000531561"/>
    </source>
</evidence>
<name>A0A8H6EE37_9HELO</name>
<accession>A0A8H6EE37</accession>